<evidence type="ECO:0000256" key="1">
    <source>
        <dbReference type="SAM" id="Phobius"/>
    </source>
</evidence>
<evidence type="ECO:0000313" key="2">
    <source>
        <dbReference type="EMBL" id="TDX84521.1"/>
    </source>
</evidence>
<accession>A0A4R8IB13</accession>
<feature type="transmembrane region" description="Helical" evidence="1">
    <location>
        <begin position="37"/>
        <end position="63"/>
    </location>
</feature>
<keyword evidence="1" id="KW-0472">Membrane</keyword>
<keyword evidence="1" id="KW-0812">Transmembrane</keyword>
<gene>
    <name evidence="2" type="ORF">B0I22_2144</name>
</gene>
<dbReference type="EMBL" id="SOEO01000002">
    <property type="protein sequence ID" value="TDX84521.1"/>
    <property type="molecule type" value="Genomic_DNA"/>
</dbReference>
<name>A0A4R8IB13_9FLAO</name>
<organism evidence="2 3">
    <name type="scientific">Epilithonimonas xixisoli</name>
    <dbReference type="NCBI Taxonomy" id="1476462"/>
    <lineage>
        <taxon>Bacteria</taxon>
        <taxon>Pseudomonadati</taxon>
        <taxon>Bacteroidota</taxon>
        <taxon>Flavobacteriia</taxon>
        <taxon>Flavobacteriales</taxon>
        <taxon>Weeksellaceae</taxon>
        <taxon>Chryseobacterium group</taxon>
        <taxon>Epilithonimonas</taxon>
    </lineage>
</organism>
<dbReference type="AlphaFoldDB" id="A0A4R8IB13"/>
<reference evidence="2 3" key="1">
    <citation type="submission" date="2019-03" db="EMBL/GenBank/DDBJ databases">
        <title>Genomic Encyclopedia of Type Strains, Phase III (KMG-III): the genomes of soil and plant-associated and newly described type strains.</title>
        <authorList>
            <person name="Whitman W."/>
        </authorList>
    </citation>
    <scope>NUCLEOTIDE SEQUENCE [LARGE SCALE GENOMIC DNA]</scope>
    <source>
        <strain evidence="2 3">CGMCC 1.12802</strain>
    </source>
</reference>
<sequence length="75" mass="8490">MPKTKSLLIIIFLSLLGLILGKYLTKIYGIDPPNIYFWSGMILNLFSSLIGIITIILLIINFIKQKKGSPISFLY</sequence>
<dbReference type="Proteomes" id="UP000295313">
    <property type="component" value="Unassembled WGS sequence"/>
</dbReference>
<comment type="caution">
    <text evidence="2">The sequence shown here is derived from an EMBL/GenBank/DDBJ whole genome shotgun (WGS) entry which is preliminary data.</text>
</comment>
<keyword evidence="3" id="KW-1185">Reference proteome</keyword>
<keyword evidence="1" id="KW-1133">Transmembrane helix</keyword>
<protein>
    <submittedName>
        <fullName evidence="2">Uncharacterized protein</fullName>
    </submittedName>
</protein>
<evidence type="ECO:0000313" key="3">
    <source>
        <dbReference type="Proteomes" id="UP000295313"/>
    </source>
</evidence>
<proteinExistence type="predicted"/>